<feature type="transmembrane region" description="Helical" evidence="1">
    <location>
        <begin position="157"/>
        <end position="183"/>
    </location>
</feature>
<keyword evidence="3" id="KW-1185">Reference proteome</keyword>
<dbReference type="AlphaFoldDB" id="A0A0H2R6H3"/>
<gene>
    <name evidence="2" type="ORF">SCHPADRAFT_1003064</name>
</gene>
<organism evidence="2 3">
    <name type="scientific">Schizopora paradoxa</name>
    <dbReference type="NCBI Taxonomy" id="27342"/>
    <lineage>
        <taxon>Eukaryota</taxon>
        <taxon>Fungi</taxon>
        <taxon>Dikarya</taxon>
        <taxon>Basidiomycota</taxon>
        <taxon>Agaricomycotina</taxon>
        <taxon>Agaricomycetes</taxon>
        <taxon>Hymenochaetales</taxon>
        <taxon>Schizoporaceae</taxon>
        <taxon>Schizopora</taxon>
    </lineage>
</organism>
<evidence type="ECO:0000313" key="2">
    <source>
        <dbReference type="EMBL" id="KLO05083.1"/>
    </source>
</evidence>
<feature type="transmembrane region" description="Helical" evidence="1">
    <location>
        <begin position="224"/>
        <end position="249"/>
    </location>
</feature>
<feature type="transmembrane region" description="Helical" evidence="1">
    <location>
        <begin position="109"/>
        <end position="126"/>
    </location>
</feature>
<accession>A0A0H2R6H3</accession>
<sequence>MFRKMLNRILPSRAKGSFASLVDWMMFPSDTRYGARFRVALIYKKLKTESKMPTAETRLDTNLLIPSHVLLVILKPRRRSRQQMNSTSKVCPGGVIPANLDIEGIGTRVATYAQLLLAVLTIALSPDVSSFSSWWAVLVTSIALQLAAIAQRGALALFHMLIVTWLAFPAFDVLGLYLSALATRRDADRDPGGDILSWISICRFRFMVFVAFGKNVNPTGPVRFFVIGVYVAWGFAYIIAACASIISLIPYLRRRAEKEIDHLCETFSVQFSAISAYTTSPPHITFLVTLYNLLAVALSIWTFESMLRRNESRAALTDDDDGWTLGQISALLLLGSPATKIQAAQASIPKLQEDPVSPVIYRLQKYFKRKMRSAIAVRYRPAVIRETYKTQSCFEEKSKMRYHIWLRKYHLVNLFVPSNPIVMHIFAQCWVHSFGEQRNLLFVSNYSLPFPSPTTELNMRTFRLLLKHLPDT</sequence>
<evidence type="ECO:0000256" key="1">
    <source>
        <dbReference type="SAM" id="Phobius"/>
    </source>
</evidence>
<dbReference type="EMBL" id="KQ086366">
    <property type="protein sequence ID" value="KLO05083.1"/>
    <property type="molecule type" value="Genomic_DNA"/>
</dbReference>
<proteinExistence type="predicted"/>
<protein>
    <submittedName>
        <fullName evidence="2">Uncharacterized protein</fullName>
    </submittedName>
</protein>
<evidence type="ECO:0000313" key="3">
    <source>
        <dbReference type="Proteomes" id="UP000053477"/>
    </source>
</evidence>
<keyword evidence="1" id="KW-0472">Membrane</keyword>
<dbReference type="OrthoDB" id="5427664at2759"/>
<dbReference type="InParanoid" id="A0A0H2R6H3"/>
<keyword evidence="1" id="KW-1133">Transmembrane helix</keyword>
<dbReference type="Proteomes" id="UP000053477">
    <property type="component" value="Unassembled WGS sequence"/>
</dbReference>
<reference evidence="2 3" key="1">
    <citation type="submission" date="2015-04" db="EMBL/GenBank/DDBJ databases">
        <title>Complete genome sequence of Schizopora paradoxa KUC8140, a cosmopolitan wood degrader in East Asia.</title>
        <authorList>
            <consortium name="DOE Joint Genome Institute"/>
            <person name="Min B."/>
            <person name="Park H."/>
            <person name="Jang Y."/>
            <person name="Kim J.-J."/>
            <person name="Kim K.H."/>
            <person name="Pangilinan J."/>
            <person name="Lipzen A."/>
            <person name="Riley R."/>
            <person name="Grigoriev I.V."/>
            <person name="Spatafora J.W."/>
            <person name="Choi I.-G."/>
        </authorList>
    </citation>
    <scope>NUCLEOTIDE SEQUENCE [LARGE SCALE GENOMIC DNA]</scope>
    <source>
        <strain evidence="2 3">KUC8140</strain>
    </source>
</reference>
<keyword evidence="1" id="KW-0812">Transmembrane</keyword>
<name>A0A0H2R6H3_9AGAM</name>
<feature type="transmembrane region" description="Helical" evidence="1">
    <location>
        <begin position="284"/>
        <end position="303"/>
    </location>
</feature>
<dbReference type="STRING" id="27342.A0A0H2R6H3"/>